<dbReference type="GO" id="GO:0042742">
    <property type="term" value="P:defense response to bacterium"/>
    <property type="evidence" value="ECO:0007669"/>
    <property type="project" value="UniProtKB-KW"/>
</dbReference>
<keyword evidence="15" id="KW-0326">Glycosidase</keyword>
<evidence type="ECO:0000256" key="8">
    <source>
        <dbReference type="ARBA" id="ARBA00022638"/>
    </source>
</evidence>
<keyword evidence="7" id="KW-0929">Antimicrobial</keyword>
<evidence type="ECO:0000256" key="1">
    <source>
        <dbReference type="ARBA" id="ARBA00000632"/>
    </source>
</evidence>
<keyword evidence="10" id="KW-0378">Hydrolase</keyword>
<proteinExistence type="inferred from homology"/>
<evidence type="ECO:0000256" key="4">
    <source>
        <dbReference type="ARBA" id="ARBA00012732"/>
    </source>
</evidence>
<keyword evidence="6" id="KW-1003">Cell membrane</keyword>
<keyword evidence="13" id="KW-1015">Disulfide bond</keyword>
<dbReference type="InterPro" id="IPR023346">
    <property type="entry name" value="Lysozyme-like_dom_sf"/>
</dbReference>
<evidence type="ECO:0000256" key="14">
    <source>
        <dbReference type="ARBA" id="ARBA00023180"/>
    </source>
</evidence>
<evidence type="ECO:0000256" key="5">
    <source>
        <dbReference type="ARBA" id="ARBA00020438"/>
    </source>
</evidence>
<dbReference type="Pfam" id="PF00062">
    <property type="entry name" value="Lys"/>
    <property type="match status" value="1"/>
</dbReference>
<reference evidence="19" key="1">
    <citation type="submission" date="2020-11" db="EMBL/GenBank/DDBJ databases">
        <authorList>
            <person name="Whiteford S."/>
        </authorList>
    </citation>
    <scope>NUCLEOTIDE SEQUENCE</scope>
</reference>
<evidence type="ECO:0000256" key="16">
    <source>
        <dbReference type="ARBA" id="ARBA00031262"/>
    </source>
</evidence>
<dbReference type="Proteomes" id="UP000653454">
    <property type="component" value="Unassembled WGS sequence"/>
</dbReference>
<comment type="subcellular location">
    <subcellularLocation>
        <location evidence="2">Cell membrane</location>
    </subcellularLocation>
</comment>
<dbReference type="EC" id="3.2.1.17" evidence="4"/>
<evidence type="ECO:0000256" key="3">
    <source>
        <dbReference type="ARBA" id="ARBA00010532"/>
    </source>
</evidence>
<dbReference type="GO" id="GO:0005886">
    <property type="term" value="C:plasma membrane"/>
    <property type="evidence" value="ECO:0007669"/>
    <property type="project" value="UniProtKB-SubCell"/>
</dbReference>
<dbReference type="Gene3D" id="1.10.530.10">
    <property type="match status" value="1"/>
</dbReference>
<keyword evidence="12" id="KW-0472">Membrane</keyword>
<evidence type="ECO:0000256" key="11">
    <source>
        <dbReference type="ARBA" id="ARBA00022989"/>
    </source>
</evidence>
<keyword evidence="11" id="KW-1133">Transmembrane helix</keyword>
<dbReference type="PROSITE" id="PS51348">
    <property type="entry name" value="GLYCOSYL_HYDROL_F22_2"/>
    <property type="match status" value="1"/>
</dbReference>
<dbReference type="InterPro" id="IPR002159">
    <property type="entry name" value="CD36_fam"/>
</dbReference>
<feature type="domain" description="Glycosyl hydrolases family 22 (GH22)" evidence="18">
    <location>
        <begin position="325"/>
        <end position="343"/>
    </location>
</feature>
<protein>
    <recommendedName>
        <fullName evidence="5">Lysozyme</fullName>
        <ecNumber evidence="4">3.2.1.17</ecNumber>
    </recommendedName>
    <alternativeName>
        <fullName evidence="16">1,4-beta-N-acetylmuramidase</fullName>
    </alternativeName>
</protein>
<comment type="similarity">
    <text evidence="3">Belongs to the CD36 family.</text>
</comment>
<feature type="compositionally biased region" description="Low complexity" evidence="17">
    <location>
        <begin position="620"/>
        <end position="630"/>
    </location>
</feature>
<keyword evidence="20" id="KW-1185">Reference proteome</keyword>
<name>A0A8S4GEC2_PLUXY</name>
<dbReference type="PANTHER" id="PTHR11407">
    <property type="entry name" value="LYSOZYME C"/>
    <property type="match status" value="1"/>
</dbReference>
<dbReference type="SMART" id="SM00263">
    <property type="entry name" value="LYZ1"/>
    <property type="match status" value="1"/>
</dbReference>
<evidence type="ECO:0000256" key="12">
    <source>
        <dbReference type="ARBA" id="ARBA00023136"/>
    </source>
</evidence>
<feature type="region of interest" description="Disordered" evidence="17">
    <location>
        <begin position="556"/>
        <end position="601"/>
    </location>
</feature>
<evidence type="ECO:0000313" key="20">
    <source>
        <dbReference type="Proteomes" id="UP000653454"/>
    </source>
</evidence>
<evidence type="ECO:0000256" key="6">
    <source>
        <dbReference type="ARBA" id="ARBA00022475"/>
    </source>
</evidence>
<organism evidence="19 20">
    <name type="scientific">Plutella xylostella</name>
    <name type="common">Diamondback moth</name>
    <name type="synonym">Plutella maculipennis</name>
    <dbReference type="NCBI Taxonomy" id="51655"/>
    <lineage>
        <taxon>Eukaryota</taxon>
        <taxon>Metazoa</taxon>
        <taxon>Ecdysozoa</taxon>
        <taxon>Arthropoda</taxon>
        <taxon>Hexapoda</taxon>
        <taxon>Insecta</taxon>
        <taxon>Pterygota</taxon>
        <taxon>Neoptera</taxon>
        <taxon>Endopterygota</taxon>
        <taxon>Lepidoptera</taxon>
        <taxon>Glossata</taxon>
        <taxon>Ditrysia</taxon>
        <taxon>Yponomeutoidea</taxon>
        <taxon>Plutellidae</taxon>
        <taxon>Plutella</taxon>
    </lineage>
</organism>
<dbReference type="GO" id="GO:0031640">
    <property type="term" value="P:killing of cells of another organism"/>
    <property type="evidence" value="ECO:0007669"/>
    <property type="project" value="UniProtKB-KW"/>
</dbReference>
<comment type="catalytic activity">
    <reaction evidence="1">
        <text>Hydrolysis of (1-&gt;4)-beta-linkages between N-acetylmuramic acid and N-acetyl-D-glucosamine residues in a peptidoglycan and between N-acetyl-D-glucosamine residues in chitodextrins.</text>
        <dbReference type="EC" id="3.2.1.17"/>
    </reaction>
</comment>
<evidence type="ECO:0000256" key="7">
    <source>
        <dbReference type="ARBA" id="ARBA00022529"/>
    </source>
</evidence>
<evidence type="ECO:0000259" key="18">
    <source>
        <dbReference type="PROSITE" id="PS00128"/>
    </source>
</evidence>
<evidence type="ECO:0000313" key="19">
    <source>
        <dbReference type="EMBL" id="CAG9138299.1"/>
    </source>
</evidence>
<dbReference type="CDD" id="cd16899">
    <property type="entry name" value="LYZ_C_invert"/>
    <property type="match status" value="1"/>
</dbReference>
<accession>A0A8S4GEC2</accession>
<evidence type="ECO:0000256" key="15">
    <source>
        <dbReference type="ARBA" id="ARBA00023295"/>
    </source>
</evidence>
<dbReference type="InterPro" id="IPR019799">
    <property type="entry name" value="Glyco_hydro_22_CS"/>
</dbReference>
<comment type="caution">
    <text evidence="19">The sequence shown here is derived from an EMBL/GenBank/DDBJ whole genome shotgun (WGS) entry which is preliminary data.</text>
</comment>
<dbReference type="PANTHER" id="PTHR11407:SF63">
    <property type="entry name" value="LYSOZYME C"/>
    <property type="match status" value="1"/>
</dbReference>
<dbReference type="PROSITE" id="PS00128">
    <property type="entry name" value="GLYCOSYL_HYDROL_F22_1"/>
    <property type="match status" value="1"/>
</dbReference>
<sequence length="662" mass="74387">MEVQPDGSLIFSLFAHKRDKLGELYKVDRGLKEPLALGSILQWNQRDFLPNWAGGPLSQCARLNGTDTGIFPPFVKRDTVLYGFNTDICRSVELRYQYDTQYSGVPAYRFAANDWFLSNREGCFCLNVTAGVTAPDGCLLHGAQEMYSCIVKSSRPTALEFRTQNLQINIDASRLGGSVEWPDGSCVMSAAAAAARRNVSWFNECEQGERPLSRPQSVYQCLGGCGRRRRRRRGGYKAARAARAAVMLLVLAATLLAAQAQARVLTRCGLARELAALGVREHLATWVCIAYHESRLDTAARNPHSGDHGLLQISELYWCGPGRVCSASCDAFRDDELADDVACALRIHEEHTRLQGDGFLAWVVYPRYCRHNAKKYLADCDAPPANSSRLHEPRLLEPARQDIDALQPPYLSVKSLVGNNYNSIFGPDRRDWTKFKLDNIDELKLPVFTNKPPARVEAPAGCSRRRNHRPRPSPRRRCPPRQHGRRRRPGRRHSPPRPRLQSSRRRRRRPRRALTCAIKSPMTISGRQRAAELLLVTSRPAPRTYKPFVFTTSPHWSTAAPRAPAGTGSALPPPPPPRDQRAPRRGPRPPPSPRGLETTTELNIFDFYLRQGTRRPPLPHLLLRTPARAPQHLLRGNHAAARPRPRPRPGRGGQELRQETDR</sequence>
<dbReference type="EMBL" id="CAJHNJ030000559">
    <property type="protein sequence ID" value="CAG9138299.1"/>
    <property type="molecule type" value="Genomic_DNA"/>
</dbReference>
<feature type="region of interest" description="Disordered" evidence="17">
    <location>
        <begin position="452"/>
        <end position="523"/>
    </location>
</feature>
<evidence type="ECO:0000256" key="13">
    <source>
        <dbReference type="ARBA" id="ARBA00023157"/>
    </source>
</evidence>
<keyword evidence="9" id="KW-0812">Transmembrane</keyword>
<evidence type="ECO:0000256" key="10">
    <source>
        <dbReference type="ARBA" id="ARBA00022801"/>
    </source>
</evidence>
<dbReference type="GO" id="GO:0003796">
    <property type="term" value="F:lysozyme activity"/>
    <property type="evidence" value="ECO:0007669"/>
    <property type="project" value="UniProtKB-EC"/>
</dbReference>
<gene>
    <name evidence="19" type="ORF">PLXY2_LOCUS16553</name>
</gene>
<keyword evidence="8" id="KW-0081">Bacteriolytic enzyme</keyword>
<dbReference type="AlphaFoldDB" id="A0A8S4GEC2"/>
<dbReference type="Pfam" id="PF01130">
    <property type="entry name" value="CD36"/>
    <property type="match status" value="1"/>
</dbReference>
<evidence type="ECO:0000256" key="9">
    <source>
        <dbReference type="ARBA" id="ARBA00022692"/>
    </source>
</evidence>
<evidence type="ECO:0000256" key="17">
    <source>
        <dbReference type="SAM" id="MobiDB-lite"/>
    </source>
</evidence>
<dbReference type="SUPFAM" id="SSF53955">
    <property type="entry name" value="Lysozyme-like"/>
    <property type="match status" value="1"/>
</dbReference>
<keyword evidence="14" id="KW-0325">Glycoprotein</keyword>
<feature type="compositionally biased region" description="Basic residues" evidence="17">
    <location>
        <begin position="463"/>
        <end position="512"/>
    </location>
</feature>
<evidence type="ECO:0000256" key="2">
    <source>
        <dbReference type="ARBA" id="ARBA00004236"/>
    </source>
</evidence>
<dbReference type="InterPro" id="IPR001916">
    <property type="entry name" value="Glyco_hydro_22"/>
</dbReference>
<feature type="region of interest" description="Disordered" evidence="17">
    <location>
        <begin position="615"/>
        <end position="662"/>
    </location>
</feature>